<dbReference type="EMBL" id="CP008887">
    <property type="protein sequence ID" value="AIU70207.1"/>
    <property type="molecule type" value="Genomic_DNA"/>
</dbReference>
<evidence type="ECO:0000256" key="1">
    <source>
        <dbReference type="SAM" id="Phobius"/>
    </source>
</evidence>
<name>A0A097QUQ0_9EURY</name>
<reference evidence="2 3" key="1">
    <citation type="journal article" date="2015" name="Int. J. Syst. Evol. Microbiol.">
        <title>Thermococcus eurythermalis sp. nov., a conditional piezophilic hyperthermophilic archaeon with a wide temperature range isolated from an oil-immersed chimney in the Guaymas Basin.</title>
        <authorList>
            <person name="Zhao W."/>
            <person name="Zeng X."/>
            <person name="Xiao X."/>
        </authorList>
    </citation>
    <scope>NUCLEOTIDE SEQUENCE [LARGE SCALE GENOMIC DNA]</scope>
    <source>
        <strain evidence="2 3">A501</strain>
    </source>
</reference>
<keyword evidence="1" id="KW-0812">Transmembrane</keyword>
<dbReference type="KEGG" id="teu:TEU_07610"/>
<protein>
    <submittedName>
        <fullName evidence="2">Uncharacterized protein</fullName>
    </submittedName>
</protein>
<keyword evidence="1" id="KW-1133">Transmembrane helix</keyword>
<dbReference type="OrthoDB" id="102330at2157"/>
<gene>
    <name evidence="2" type="ORF">TEU_07610</name>
</gene>
<proteinExistence type="predicted"/>
<keyword evidence="1" id="KW-0472">Membrane</keyword>
<dbReference type="AlphaFoldDB" id="A0A097QUQ0"/>
<keyword evidence="3" id="KW-1185">Reference proteome</keyword>
<accession>A0A097QUQ0</accession>
<organism evidence="2 3">
    <name type="scientific">Thermococcus eurythermalis</name>
    <dbReference type="NCBI Taxonomy" id="1505907"/>
    <lineage>
        <taxon>Archaea</taxon>
        <taxon>Methanobacteriati</taxon>
        <taxon>Methanobacteriota</taxon>
        <taxon>Thermococci</taxon>
        <taxon>Thermococcales</taxon>
        <taxon>Thermococcaceae</taxon>
        <taxon>Thermococcus</taxon>
    </lineage>
</organism>
<evidence type="ECO:0000313" key="3">
    <source>
        <dbReference type="Proteomes" id="UP000029980"/>
    </source>
</evidence>
<dbReference type="GeneID" id="25153301"/>
<evidence type="ECO:0000313" key="2">
    <source>
        <dbReference type="EMBL" id="AIU70207.1"/>
    </source>
</evidence>
<dbReference type="STRING" id="1505907.TEU_07610"/>
<sequence>MTGVNLIDFTMPSAVPAPAGGKAETRNVGGMKLVMPKKAEAEGKKPVESTKEKKVNWKAIIFLVVAFFLFLKLVTGHVRRYGK</sequence>
<feature type="transmembrane region" description="Helical" evidence="1">
    <location>
        <begin position="55"/>
        <end position="74"/>
    </location>
</feature>
<dbReference type="HOGENOM" id="CLU_2550459_0_0_2"/>
<dbReference type="Proteomes" id="UP000029980">
    <property type="component" value="Chromosome"/>
</dbReference>
<dbReference type="RefSeq" id="WP_050003181.1">
    <property type="nucleotide sequence ID" value="NZ_CP008887.1"/>
</dbReference>